<dbReference type="Gene3D" id="3.90.79.10">
    <property type="entry name" value="Nucleoside Triphosphate Pyrophosphohydrolase"/>
    <property type="match status" value="1"/>
</dbReference>
<reference evidence="5 6" key="1">
    <citation type="journal article" date="2010" name="Stand. Genomic Sci.">
        <title>Complete genome sequence of Acetohalobium arabaticum type strain (Z-7288).</title>
        <authorList>
            <person name="Sikorski J."/>
            <person name="Lapidus A."/>
            <person name="Chertkov O."/>
            <person name="Lucas S."/>
            <person name="Copeland A."/>
            <person name="Glavina Del Rio T."/>
            <person name="Nolan M."/>
            <person name="Tice H."/>
            <person name="Cheng J.F."/>
            <person name="Han C."/>
            <person name="Brambilla E."/>
            <person name="Pitluck S."/>
            <person name="Liolios K."/>
            <person name="Ivanova N."/>
            <person name="Mavromatis K."/>
            <person name="Mikhailova N."/>
            <person name="Pati A."/>
            <person name="Bruce D."/>
            <person name="Detter C."/>
            <person name="Tapia R."/>
            <person name="Goodwin L."/>
            <person name="Chen A."/>
            <person name="Palaniappan K."/>
            <person name="Land M."/>
            <person name="Hauser L."/>
            <person name="Chang Y.J."/>
            <person name="Jeffries C.D."/>
            <person name="Rohde M."/>
            <person name="Goker M."/>
            <person name="Spring S."/>
            <person name="Woyke T."/>
            <person name="Bristow J."/>
            <person name="Eisen J.A."/>
            <person name="Markowitz V."/>
            <person name="Hugenholtz P."/>
            <person name="Kyrpides N.C."/>
            <person name="Klenk H.P."/>
        </authorList>
    </citation>
    <scope>NUCLEOTIDE SEQUENCE [LARGE SCALE GENOMIC DNA]</scope>
    <source>
        <strain evidence="6">ATCC 49924 / DSM 5501 / Z-7288</strain>
    </source>
</reference>
<dbReference type="InterPro" id="IPR020476">
    <property type="entry name" value="Nudix_hydrolase"/>
</dbReference>
<sequence length="65" mass="7474">MKYPEPTVGAVIFNPDDEILLCKSNKWDNKYVIPGGHIELGERMEKALIREIKEEKGKLIFLSNN</sequence>
<accession>D9QQH9</accession>
<protein>
    <submittedName>
        <fullName evidence="5">NUDIX hydrolase</fullName>
    </submittedName>
</protein>
<dbReference type="GO" id="GO:0016787">
    <property type="term" value="F:hydrolase activity"/>
    <property type="evidence" value="ECO:0007669"/>
    <property type="project" value="UniProtKB-KW"/>
</dbReference>
<evidence type="ECO:0000313" key="5">
    <source>
        <dbReference type="EMBL" id="ADL12770.1"/>
    </source>
</evidence>
<dbReference type="Pfam" id="PF00293">
    <property type="entry name" value="NUDIX"/>
    <property type="match status" value="1"/>
</dbReference>
<dbReference type="SUPFAM" id="SSF55811">
    <property type="entry name" value="Nudix"/>
    <property type="match status" value="1"/>
</dbReference>
<dbReference type="InterPro" id="IPR015797">
    <property type="entry name" value="NUDIX_hydrolase-like_dom_sf"/>
</dbReference>
<keyword evidence="2 3" id="KW-0378">Hydrolase</keyword>
<name>D9QQH9_ACEAZ</name>
<evidence type="ECO:0000259" key="4">
    <source>
        <dbReference type="PROSITE" id="PS51462"/>
    </source>
</evidence>
<dbReference type="PRINTS" id="PR00502">
    <property type="entry name" value="NUDIXFAMILY"/>
</dbReference>
<feature type="domain" description="Nudix hydrolase" evidence="4">
    <location>
        <begin position="3"/>
        <end position="65"/>
    </location>
</feature>
<dbReference type="PANTHER" id="PTHR43736">
    <property type="entry name" value="ADP-RIBOSE PYROPHOSPHATASE"/>
    <property type="match status" value="1"/>
</dbReference>
<dbReference type="AlphaFoldDB" id="D9QQH9"/>
<dbReference type="EMBL" id="CP002105">
    <property type="protein sequence ID" value="ADL12770.1"/>
    <property type="molecule type" value="Genomic_DNA"/>
</dbReference>
<dbReference type="HOGENOM" id="CLU_2839600_0_0_9"/>
<dbReference type="Proteomes" id="UP000001661">
    <property type="component" value="Chromosome"/>
</dbReference>
<dbReference type="PROSITE" id="PS51462">
    <property type="entry name" value="NUDIX"/>
    <property type="match status" value="1"/>
</dbReference>
<dbReference type="eggNOG" id="COG1051">
    <property type="taxonomic scope" value="Bacteria"/>
</dbReference>
<comment type="similarity">
    <text evidence="1 3">Belongs to the Nudix hydrolase family.</text>
</comment>
<evidence type="ECO:0000256" key="2">
    <source>
        <dbReference type="ARBA" id="ARBA00022801"/>
    </source>
</evidence>
<organism evidence="5 6">
    <name type="scientific">Acetohalobium arabaticum (strain ATCC 49924 / DSM 5501 / Z-7288)</name>
    <dbReference type="NCBI Taxonomy" id="574087"/>
    <lineage>
        <taxon>Bacteria</taxon>
        <taxon>Bacillati</taxon>
        <taxon>Bacillota</taxon>
        <taxon>Clostridia</taxon>
        <taxon>Halanaerobiales</taxon>
        <taxon>Halobacteroidaceae</taxon>
        <taxon>Acetohalobium</taxon>
    </lineage>
</organism>
<dbReference type="STRING" id="574087.Acear_1254"/>
<evidence type="ECO:0000313" key="6">
    <source>
        <dbReference type="Proteomes" id="UP000001661"/>
    </source>
</evidence>
<dbReference type="InterPro" id="IPR000086">
    <property type="entry name" value="NUDIX_hydrolase_dom"/>
</dbReference>
<gene>
    <name evidence="5" type="ordered locus">Acear_1254</name>
</gene>
<proteinExistence type="inferred from homology"/>
<dbReference type="PANTHER" id="PTHR43736:SF1">
    <property type="entry name" value="DIHYDRONEOPTERIN TRIPHOSPHATE DIPHOSPHATASE"/>
    <property type="match status" value="1"/>
</dbReference>
<evidence type="ECO:0000256" key="3">
    <source>
        <dbReference type="RuleBase" id="RU003476"/>
    </source>
</evidence>
<dbReference type="InterPro" id="IPR020084">
    <property type="entry name" value="NUDIX_hydrolase_CS"/>
</dbReference>
<dbReference type="PROSITE" id="PS00893">
    <property type="entry name" value="NUDIX_BOX"/>
    <property type="match status" value="1"/>
</dbReference>
<evidence type="ECO:0000256" key="1">
    <source>
        <dbReference type="ARBA" id="ARBA00005582"/>
    </source>
</evidence>
<dbReference type="KEGG" id="aar:Acear_1254"/>
<keyword evidence="6" id="KW-1185">Reference proteome</keyword>